<protein>
    <submittedName>
        <fullName evidence="1">Uncharacterized protein</fullName>
    </submittedName>
</protein>
<dbReference type="OrthoDB" id="8362377at2759"/>
<dbReference type="Proteomes" id="UP000801492">
    <property type="component" value="Unassembled WGS sequence"/>
</dbReference>
<gene>
    <name evidence="1" type="ORF">ILUMI_26921</name>
</gene>
<evidence type="ECO:0000313" key="2">
    <source>
        <dbReference type="Proteomes" id="UP000801492"/>
    </source>
</evidence>
<sequence>MDVLSRLLLSSNPLITSIRLRPKKNTKTFSKEFLEMLIAESFSPLTKDSVTLADVECIEVMNEDSDDEFLVDEEWAASPKH</sequence>
<comment type="caution">
    <text evidence="1">The sequence shown here is derived from an EMBL/GenBank/DDBJ whole genome shotgun (WGS) entry which is preliminary data.</text>
</comment>
<dbReference type="AlphaFoldDB" id="A0A8K0C3Z4"/>
<keyword evidence="2" id="KW-1185">Reference proteome</keyword>
<name>A0A8K0C3Z4_IGNLU</name>
<accession>A0A8K0C3Z4</accession>
<evidence type="ECO:0000313" key="1">
    <source>
        <dbReference type="EMBL" id="KAF2879249.1"/>
    </source>
</evidence>
<dbReference type="EMBL" id="VTPC01091201">
    <property type="protein sequence ID" value="KAF2879249.1"/>
    <property type="molecule type" value="Genomic_DNA"/>
</dbReference>
<reference evidence="1" key="1">
    <citation type="submission" date="2019-08" db="EMBL/GenBank/DDBJ databases">
        <title>The genome of the North American firefly Photinus pyralis.</title>
        <authorList>
            <consortium name="Photinus pyralis genome working group"/>
            <person name="Fallon T.R."/>
            <person name="Sander Lower S.E."/>
            <person name="Weng J.-K."/>
        </authorList>
    </citation>
    <scope>NUCLEOTIDE SEQUENCE</scope>
    <source>
        <strain evidence="1">TRF0915ILg1</strain>
        <tissue evidence="1">Whole body</tissue>
    </source>
</reference>
<organism evidence="1 2">
    <name type="scientific">Ignelater luminosus</name>
    <name type="common">Cucubano</name>
    <name type="synonym">Pyrophorus luminosus</name>
    <dbReference type="NCBI Taxonomy" id="2038154"/>
    <lineage>
        <taxon>Eukaryota</taxon>
        <taxon>Metazoa</taxon>
        <taxon>Ecdysozoa</taxon>
        <taxon>Arthropoda</taxon>
        <taxon>Hexapoda</taxon>
        <taxon>Insecta</taxon>
        <taxon>Pterygota</taxon>
        <taxon>Neoptera</taxon>
        <taxon>Endopterygota</taxon>
        <taxon>Coleoptera</taxon>
        <taxon>Polyphaga</taxon>
        <taxon>Elateriformia</taxon>
        <taxon>Elateroidea</taxon>
        <taxon>Elateridae</taxon>
        <taxon>Agrypninae</taxon>
        <taxon>Pyrophorini</taxon>
        <taxon>Ignelater</taxon>
    </lineage>
</organism>
<proteinExistence type="predicted"/>